<dbReference type="AlphaFoldDB" id="X1BSF8"/>
<reference evidence="1" key="1">
    <citation type="journal article" date="2014" name="Front. Microbiol.">
        <title>High frequency of phylogenetically diverse reductive dehalogenase-homologous genes in deep subseafloor sedimentary metagenomes.</title>
        <authorList>
            <person name="Kawai M."/>
            <person name="Futagami T."/>
            <person name="Toyoda A."/>
            <person name="Takaki Y."/>
            <person name="Nishi S."/>
            <person name="Hori S."/>
            <person name="Arai W."/>
            <person name="Tsubouchi T."/>
            <person name="Morono Y."/>
            <person name="Uchiyama I."/>
            <person name="Ito T."/>
            <person name="Fujiyama A."/>
            <person name="Inagaki F."/>
            <person name="Takami H."/>
        </authorList>
    </citation>
    <scope>NUCLEOTIDE SEQUENCE</scope>
    <source>
        <strain evidence="1">Expedition CK06-06</strain>
    </source>
</reference>
<comment type="caution">
    <text evidence="1">The sequence shown here is derived from an EMBL/GenBank/DDBJ whole genome shotgun (WGS) entry which is preliminary data.</text>
</comment>
<name>X1BSF8_9ZZZZ</name>
<evidence type="ECO:0000313" key="1">
    <source>
        <dbReference type="EMBL" id="GAG84077.1"/>
    </source>
</evidence>
<organism evidence="1">
    <name type="scientific">marine sediment metagenome</name>
    <dbReference type="NCBI Taxonomy" id="412755"/>
    <lineage>
        <taxon>unclassified sequences</taxon>
        <taxon>metagenomes</taxon>
        <taxon>ecological metagenomes</taxon>
    </lineage>
</organism>
<feature type="non-terminal residue" evidence="1">
    <location>
        <position position="1"/>
    </location>
</feature>
<sequence length="37" mass="4235">YFVEIRLMLATIALSISQTILDDFEVLDIKVALSEYT</sequence>
<protein>
    <submittedName>
        <fullName evidence="1">Uncharacterized protein</fullName>
    </submittedName>
</protein>
<proteinExistence type="predicted"/>
<accession>X1BSF8</accession>
<dbReference type="EMBL" id="BART01011360">
    <property type="protein sequence ID" value="GAG84077.1"/>
    <property type="molecule type" value="Genomic_DNA"/>
</dbReference>
<gene>
    <name evidence="1" type="ORF">S01H4_24242</name>
</gene>